<feature type="compositionally biased region" description="Basic and acidic residues" evidence="9">
    <location>
        <begin position="777"/>
        <end position="786"/>
    </location>
</feature>
<feature type="compositionally biased region" description="Low complexity" evidence="9">
    <location>
        <begin position="656"/>
        <end position="674"/>
    </location>
</feature>
<name>A0A9W7FNI0_9STRA</name>
<dbReference type="AlphaFoldDB" id="A0A9W7FNI0"/>
<evidence type="ECO:0000256" key="2">
    <source>
        <dbReference type="ARBA" id="ARBA00022490"/>
    </source>
</evidence>
<feature type="domain" description="Kinesin motor" evidence="10">
    <location>
        <begin position="12"/>
        <end position="450"/>
    </location>
</feature>
<dbReference type="PANTHER" id="PTHR47969">
    <property type="entry name" value="CHROMOSOME-ASSOCIATED KINESIN KIF4A-RELATED"/>
    <property type="match status" value="1"/>
</dbReference>
<dbReference type="GO" id="GO:0005874">
    <property type="term" value="C:microtubule"/>
    <property type="evidence" value="ECO:0007669"/>
    <property type="project" value="UniProtKB-KW"/>
</dbReference>
<evidence type="ECO:0000256" key="5">
    <source>
        <dbReference type="ARBA" id="ARBA00023054"/>
    </source>
</evidence>
<dbReference type="InterPro" id="IPR036961">
    <property type="entry name" value="Kinesin_motor_dom_sf"/>
</dbReference>
<proteinExistence type="inferred from homology"/>
<comment type="subcellular location">
    <subcellularLocation>
        <location evidence="1">Cytoplasm</location>
    </subcellularLocation>
</comment>
<feature type="binding site" evidence="6">
    <location>
        <begin position="105"/>
        <end position="112"/>
    </location>
    <ligand>
        <name>ATP</name>
        <dbReference type="ChEBI" id="CHEBI:30616"/>
    </ligand>
</feature>
<dbReference type="GO" id="GO:0005737">
    <property type="term" value="C:cytoplasm"/>
    <property type="evidence" value="ECO:0007669"/>
    <property type="project" value="UniProtKB-SubCell"/>
</dbReference>
<feature type="region of interest" description="Disordered" evidence="9">
    <location>
        <begin position="777"/>
        <end position="798"/>
    </location>
</feature>
<dbReference type="Gene3D" id="3.40.850.10">
    <property type="entry name" value="Kinesin motor domain"/>
    <property type="match status" value="2"/>
</dbReference>
<dbReference type="PANTHER" id="PTHR47969:SF15">
    <property type="entry name" value="CHROMOSOME-ASSOCIATED KINESIN KIF4A-RELATED"/>
    <property type="match status" value="1"/>
</dbReference>
<evidence type="ECO:0000256" key="9">
    <source>
        <dbReference type="SAM" id="MobiDB-lite"/>
    </source>
</evidence>
<evidence type="ECO:0000256" key="6">
    <source>
        <dbReference type="PROSITE-ProRule" id="PRU00283"/>
    </source>
</evidence>
<accession>A0A9W7FNI0</accession>
<evidence type="ECO:0000259" key="10">
    <source>
        <dbReference type="PROSITE" id="PS50067"/>
    </source>
</evidence>
<dbReference type="GO" id="GO:0007018">
    <property type="term" value="P:microtubule-based movement"/>
    <property type="evidence" value="ECO:0007669"/>
    <property type="project" value="InterPro"/>
</dbReference>
<protein>
    <recommendedName>
        <fullName evidence="7">Kinesin-like protein</fullName>
    </recommendedName>
</protein>
<organism evidence="11 12">
    <name type="scientific">Triparma laevis f. longispina</name>
    <dbReference type="NCBI Taxonomy" id="1714387"/>
    <lineage>
        <taxon>Eukaryota</taxon>
        <taxon>Sar</taxon>
        <taxon>Stramenopiles</taxon>
        <taxon>Ochrophyta</taxon>
        <taxon>Bolidophyceae</taxon>
        <taxon>Parmales</taxon>
        <taxon>Triparmaceae</taxon>
        <taxon>Triparma</taxon>
    </lineage>
</organism>
<dbReference type="GO" id="GO:0007052">
    <property type="term" value="P:mitotic spindle organization"/>
    <property type="evidence" value="ECO:0007669"/>
    <property type="project" value="TreeGrafter"/>
</dbReference>
<sequence>MSTHRSNKSSSRIRVIARVRPSVSHDNPSFSLLSPSTAPPSLTFDPVSSHITCSRMFHPDKTFALDRIIPPYASQGAVYDASLNSCTTVILDVFKGMSGGVLCYGQTGAGKTWTMFGDMGDDVEMEVEVPKVGGVDAREMLKTPGKEKKVCFESESGVGCGRVGFKEGSTMSERVNLIKKTQSNGLLTTVTMSGSKKILRNNNNPRRRAPPPPPKPVARLPPKDAGIIPRVVRALFHQSKTYSSTGDDVKITFSFVQLYNDSITDLLKPSSKNLTLREDPNLGVFVKNATQVVGTSFMGVLKVLRVSAEHRVVRSTRQNNASSRSHAVLRFTVTRSSEEKEGMSKVRRGTLTFVDLAGSERLDKSGITGQAVKEARRINRSISCLGNVISALGKGTNVHVPFRDEKLTWLLRETLGGKSQCVLIANLSNQQDNSEENLMTLNFASSAMRVDVKPVKFETFAKTVKKKISRPGVGDGAVFLKRTSNGNEKTKNQLLAEQYKADKKRSLKHCVADVETLKHNNKADEIENLHLIDQIEQLEAENQTLKRLLSIKNEGGVDKGVVDPNSMGDLLELDTVVVGDSHGEEGIFQPYDVFAGQDFTAPGTGRKVEFDSSLGRKADTLVSDVEQLKKDLMSMGEAGGGEVSEEEEEEEEEMHTPMQTKTPPPSSSTKSSPTDSIDNFFSAAPSSWESERQTLKKVIDSLQKELAMKNVKISVLESRLCEVERDINGNNVKIERTTQKEERKKDGRTTEGKENPNSYLSKFEAKGGKVNVVDKVKKKEKKEPAVVRRRALNELNTR</sequence>
<keyword evidence="5 8" id="KW-0175">Coiled coil</keyword>
<dbReference type="InterPro" id="IPR001752">
    <property type="entry name" value="Kinesin_motor_dom"/>
</dbReference>
<evidence type="ECO:0000313" key="11">
    <source>
        <dbReference type="EMBL" id="GMI15417.1"/>
    </source>
</evidence>
<keyword evidence="7" id="KW-0493">Microtubule</keyword>
<keyword evidence="4 6" id="KW-0067">ATP-binding</keyword>
<keyword evidence="12" id="KW-1185">Reference proteome</keyword>
<dbReference type="PROSITE" id="PS50067">
    <property type="entry name" value="KINESIN_MOTOR_2"/>
    <property type="match status" value="1"/>
</dbReference>
<feature type="region of interest" description="Disordered" evidence="9">
    <location>
        <begin position="197"/>
        <end position="223"/>
    </location>
</feature>
<keyword evidence="2" id="KW-0963">Cytoplasm</keyword>
<comment type="caution">
    <text evidence="11">The sequence shown here is derived from an EMBL/GenBank/DDBJ whole genome shotgun (WGS) entry which is preliminary data.</text>
</comment>
<feature type="region of interest" description="Disordered" evidence="9">
    <location>
        <begin position="730"/>
        <end position="763"/>
    </location>
</feature>
<dbReference type="PRINTS" id="PR00380">
    <property type="entry name" value="KINESINHEAVY"/>
</dbReference>
<dbReference type="GO" id="GO:0008017">
    <property type="term" value="F:microtubule binding"/>
    <property type="evidence" value="ECO:0007669"/>
    <property type="project" value="InterPro"/>
</dbReference>
<dbReference type="GO" id="GO:0005875">
    <property type="term" value="C:microtubule associated complex"/>
    <property type="evidence" value="ECO:0007669"/>
    <property type="project" value="TreeGrafter"/>
</dbReference>
<evidence type="ECO:0000256" key="3">
    <source>
        <dbReference type="ARBA" id="ARBA00022741"/>
    </source>
</evidence>
<evidence type="ECO:0000256" key="7">
    <source>
        <dbReference type="RuleBase" id="RU000394"/>
    </source>
</evidence>
<dbReference type="Pfam" id="PF00225">
    <property type="entry name" value="Kinesin"/>
    <property type="match status" value="2"/>
</dbReference>
<comment type="similarity">
    <text evidence="6 7">Belongs to the TRAFAC class myosin-kinesin ATPase superfamily. Kinesin family.</text>
</comment>
<dbReference type="Proteomes" id="UP001165122">
    <property type="component" value="Unassembled WGS sequence"/>
</dbReference>
<feature type="compositionally biased region" description="Basic and acidic residues" evidence="9">
    <location>
        <begin position="730"/>
        <end position="754"/>
    </location>
</feature>
<keyword evidence="3 6" id="KW-0547">Nucleotide-binding</keyword>
<feature type="region of interest" description="Disordered" evidence="9">
    <location>
        <begin position="634"/>
        <end position="693"/>
    </location>
</feature>
<keyword evidence="6 7" id="KW-0505">Motor protein</keyword>
<dbReference type="EMBL" id="BRXW01000230">
    <property type="protein sequence ID" value="GMI15417.1"/>
    <property type="molecule type" value="Genomic_DNA"/>
</dbReference>
<evidence type="ECO:0000256" key="4">
    <source>
        <dbReference type="ARBA" id="ARBA00022840"/>
    </source>
</evidence>
<dbReference type="OrthoDB" id="199629at2759"/>
<feature type="compositionally biased region" description="Polar residues" evidence="9">
    <location>
        <begin position="675"/>
        <end position="688"/>
    </location>
</feature>
<dbReference type="InterPro" id="IPR027640">
    <property type="entry name" value="Kinesin-like_fam"/>
</dbReference>
<dbReference type="GO" id="GO:0051231">
    <property type="term" value="P:spindle elongation"/>
    <property type="evidence" value="ECO:0007669"/>
    <property type="project" value="TreeGrafter"/>
</dbReference>
<gene>
    <name evidence="11" type="ORF">TrLO_g6741</name>
</gene>
<reference evidence="12" key="1">
    <citation type="journal article" date="2023" name="Commun. Biol.">
        <title>Genome analysis of Parmales, the sister group of diatoms, reveals the evolutionary specialization of diatoms from phago-mixotrophs to photoautotrophs.</title>
        <authorList>
            <person name="Ban H."/>
            <person name="Sato S."/>
            <person name="Yoshikawa S."/>
            <person name="Yamada K."/>
            <person name="Nakamura Y."/>
            <person name="Ichinomiya M."/>
            <person name="Sato N."/>
            <person name="Blanc-Mathieu R."/>
            <person name="Endo H."/>
            <person name="Kuwata A."/>
            <person name="Ogata H."/>
        </authorList>
    </citation>
    <scope>NUCLEOTIDE SEQUENCE [LARGE SCALE GENOMIC DNA]</scope>
    <source>
        <strain evidence="12">NIES 3700</strain>
    </source>
</reference>
<dbReference type="GO" id="GO:0005524">
    <property type="term" value="F:ATP binding"/>
    <property type="evidence" value="ECO:0007669"/>
    <property type="project" value="UniProtKB-UniRule"/>
</dbReference>
<dbReference type="InterPro" id="IPR027417">
    <property type="entry name" value="P-loop_NTPase"/>
</dbReference>
<dbReference type="PROSITE" id="PS00411">
    <property type="entry name" value="KINESIN_MOTOR_1"/>
    <property type="match status" value="1"/>
</dbReference>
<dbReference type="GO" id="GO:0003777">
    <property type="term" value="F:microtubule motor activity"/>
    <property type="evidence" value="ECO:0007669"/>
    <property type="project" value="InterPro"/>
</dbReference>
<dbReference type="SMART" id="SM00129">
    <property type="entry name" value="KISc"/>
    <property type="match status" value="1"/>
</dbReference>
<evidence type="ECO:0000256" key="1">
    <source>
        <dbReference type="ARBA" id="ARBA00004496"/>
    </source>
</evidence>
<dbReference type="SUPFAM" id="SSF52540">
    <property type="entry name" value="P-loop containing nucleoside triphosphate hydrolases"/>
    <property type="match status" value="1"/>
</dbReference>
<evidence type="ECO:0000256" key="8">
    <source>
        <dbReference type="SAM" id="Coils"/>
    </source>
</evidence>
<dbReference type="InterPro" id="IPR019821">
    <property type="entry name" value="Kinesin_motor_CS"/>
</dbReference>
<evidence type="ECO:0000313" key="12">
    <source>
        <dbReference type="Proteomes" id="UP001165122"/>
    </source>
</evidence>
<feature type="compositionally biased region" description="Acidic residues" evidence="9">
    <location>
        <begin position="643"/>
        <end position="653"/>
    </location>
</feature>
<feature type="coiled-coil region" evidence="8">
    <location>
        <begin position="521"/>
        <end position="555"/>
    </location>
</feature>